<evidence type="ECO:0000313" key="2">
    <source>
        <dbReference type="Proteomes" id="UP000252419"/>
    </source>
</evidence>
<dbReference type="PANTHER" id="PTHR39337:SF1">
    <property type="entry name" value="BLR5642 PROTEIN"/>
    <property type="match status" value="1"/>
</dbReference>
<dbReference type="PANTHER" id="PTHR39337">
    <property type="entry name" value="BLR5642 PROTEIN"/>
    <property type="match status" value="1"/>
</dbReference>
<evidence type="ECO:0000313" key="1">
    <source>
        <dbReference type="EMBL" id="RCK06299.1"/>
    </source>
</evidence>
<dbReference type="PIRSF" id="PIRSF024492">
    <property type="entry name" value="UCP024492"/>
    <property type="match status" value="1"/>
</dbReference>
<dbReference type="InterPro" id="IPR014519">
    <property type="entry name" value="UCP024492"/>
</dbReference>
<evidence type="ECO:0008006" key="3">
    <source>
        <dbReference type="Google" id="ProtNLM"/>
    </source>
</evidence>
<sequence length="199" mass="22539">MERAEIFTIGHSTMEMTTFIDRLRSHDISDLVDVRSSPYSRYCSQFDRQHIRTSVYRAKMRYTYLGQALGGRPKAAHCYNGHVADYEIMAKESSFTDGIKHLLAGAMRGHKICLMCSESSPCDCHRCLLVGRALSSQSVVVKHIMGDNKIANQSDIEELLLQKSSMTEPDLFASRDEQLSTAYRKHSMQVAYSLKLMTS</sequence>
<organism evidence="1 2">
    <name type="scientific">Thalassospira xianhensis MCCC 1A02616</name>
    <dbReference type="NCBI Taxonomy" id="1177929"/>
    <lineage>
        <taxon>Bacteria</taxon>
        <taxon>Pseudomonadati</taxon>
        <taxon>Pseudomonadota</taxon>
        <taxon>Alphaproteobacteria</taxon>
        <taxon>Rhodospirillales</taxon>
        <taxon>Thalassospiraceae</taxon>
        <taxon>Thalassospira</taxon>
    </lineage>
</organism>
<protein>
    <recommendedName>
        <fullName evidence="3">DUF488 domain-containing protein</fullName>
    </recommendedName>
</protein>
<accession>A0A367UDR5</accession>
<keyword evidence="2" id="KW-1185">Reference proteome</keyword>
<name>A0A367UDR5_9PROT</name>
<comment type="caution">
    <text evidence="1">The sequence shown here is derived from an EMBL/GenBank/DDBJ whole genome shotgun (WGS) entry which is preliminary data.</text>
</comment>
<dbReference type="InterPro" id="IPR007438">
    <property type="entry name" value="DUF488"/>
</dbReference>
<gene>
    <name evidence="1" type="ORF">TH5_08840</name>
</gene>
<dbReference type="AlphaFoldDB" id="A0A367UDR5"/>
<proteinExistence type="predicted"/>
<reference evidence="1 2" key="1">
    <citation type="submission" date="2014-07" db="EMBL/GenBank/DDBJ databases">
        <title>Draft genome sequence of Thalassospira xianhensis P-4 (MCCC 1A02616).</title>
        <authorList>
            <person name="Lai Q."/>
            <person name="Shao Z."/>
        </authorList>
    </citation>
    <scope>NUCLEOTIDE SEQUENCE [LARGE SCALE GENOMIC DNA]</scope>
    <source>
        <strain evidence="1 2">MCCC 1A02616</strain>
    </source>
</reference>
<dbReference type="EMBL" id="JPWA01000008">
    <property type="protein sequence ID" value="RCK06299.1"/>
    <property type="molecule type" value="Genomic_DNA"/>
</dbReference>
<dbReference type="Pfam" id="PF04343">
    <property type="entry name" value="DUF488"/>
    <property type="match status" value="1"/>
</dbReference>
<dbReference type="Proteomes" id="UP000252419">
    <property type="component" value="Unassembled WGS sequence"/>
</dbReference>